<keyword evidence="4 7" id="KW-0812">Transmembrane</keyword>
<dbReference type="Proteomes" id="UP000309992">
    <property type="component" value="Unassembled WGS sequence"/>
</dbReference>
<sequence length="279" mass="29448">MTTTTRRPVPATARRRTWPAIGTLGLASSGIVTLVATWWIAADVFDLSENGVLASPLAVLERLVTLTYDPLAGLTLPGHALASFERWGAGFAVAAALGLLLGFAFAWWPGFRSALLPAFEVLRYIPPFAWIPLAILWFGPGFTAQAFVVFIAVLPPCVLNAELGVRSVDDYVVKASRVLGASRMSTLVTTVVPASLPTALTGLRIGVGNGWMALMGAELIVGRSGLGYVILSGQQSNDPATVLAGMVAIGVLGALMDRGVRFMANPFIRWRKGVETGAA</sequence>
<reference evidence="9 10" key="1">
    <citation type="journal article" date="2015" name="Antonie Van Leeuwenhoek">
        <title>Prauserella endophytica sp. nov., an endophytic actinobacterium isolated from Tamarix taklamakanensis.</title>
        <authorList>
            <person name="Liu J.M."/>
            <person name="Habden X."/>
            <person name="Guo L."/>
            <person name="Tuo L."/>
            <person name="Jiang Z.K."/>
            <person name="Liu S.W."/>
            <person name="Liu X.F."/>
            <person name="Chen L."/>
            <person name="Li R.F."/>
            <person name="Zhang Y.Q."/>
            <person name="Sun C.H."/>
        </authorList>
    </citation>
    <scope>NUCLEOTIDE SEQUENCE [LARGE SCALE GENOMIC DNA]</scope>
    <source>
        <strain evidence="9 10">CGMCC 4.7182</strain>
    </source>
</reference>
<dbReference type="Pfam" id="PF00528">
    <property type="entry name" value="BPD_transp_1"/>
    <property type="match status" value="1"/>
</dbReference>
<feature type="transmembrane region" description="Helical" evidence="7">
    <location>
        <begin position="186"/>
        <end position="205"/>
    </location>
</feature>
<feature type="domain" description="ABC transmembrane type-1" evidence="8">
    <location>
        <begin position="80"/>
        <end position="264"/>
    </location>
</feature>
<feature type="transmembrane region" description="Helical" evidence="7">
    <location>
        <begin position="144"/>
        <end position="165"/>
    </location>
</feature>
<dbReference type="CDD" id="cd06261">
    <property type="entry name" value="TM_PBP2"/>
    <property type="match status" value="1"/>
</dbReference>
<accession>A0ABY2RTZ3</accession>
<keyword evidence="10" id="KW-1185">Reference proteome</keyword>
<feature type="transmembrane region" description="Helical" evidence="7">
    <location>
        <begin position="21"/>
        <end position="41"/>
    </location>
</feature>
<dbReference type="Gene3D" id="1.10.3720.10">
    <property type="entry name" value="MetI-like"/>
    <property type="match status" value="1"/>
</dbReference>
<evidence type="ECO:0000313" key="10">
    <source>
        <dbReference type="Proteomes" id="UP000309992"/>
    </source>
</evidence>
<gene>
    <name evidence="9" type="ORF">FCN18_35100</name>
</gene>
<keyword evidence="6 7" id="KW-0472">Membrane</keyword>
<evidence type="ECO:0000256" key="1">
    <source>
        <dbReference type="ARBA" id="ARBA00004651"/>
    </source>
</evidence>
<evidence type="ECO:0000259" key="8">
    <source>
        <dbReference type="PROSITE" id="PS50928"/>
    </source>
</evidence>
<dbReference type="InterPro" id="IPR000515">
    <property type="entry name" value="MetI-like"/>
</dbReference>
<evidence type="ECO:0000256" key="4">
    <source>
        <dbReference type="ARBA" id="ARBA00022692"/>
    </source>
</evidence>
<name>A0ABY2RTZ3_9PSEU</name>
<comment type="subcellular location">
    <subcellularLocation>
        <location evidence="1 7">Cell membrane</location>
        <topology evidence="1 7">Multi-pass membrane protein</topology>
    </subcellularLocation>
</comment>
<dbReference type="PANTHER" id="PTHR30151:SF0">
    <property type="entry name" value="ABC TRANSPORTER PERMEASE PROTEIN MJ0413-RELATED"/>
    <property type="match status" value="1"/>
</dbReference>
<dbReference type="PROSITE" id="PS50928">
    <property type="entry name" value="ABC_TM1"/>
    <property type="match status" value="1"/>
</dbReference>
<comment type="caution">
    <text evidence="9">The sequence shown here is derived from an EMBL/GenBank/DDBJ whole genome shotgun (WGS) entry which is preliminary data.</text>
</comment>
<comment type="similarity">
    <text evidence="7">Belongs to the binding-protein-dependent transport system permease family.</text>
</comment>
<evidence type="ECO:0000256" key="3">
    <source>
        <dbReference type="ARBA" id="ARBA00022475"/>
    </source>
</evidence>
<feature type="transmembrane region" description="Helical" evidence="7">
    <location>
        <begin position="238"/>
        <end position="256"/>
    </location>
</feature>
<proteinExistence type="inferred from homology"/>
<evidence type="ECO:0000256" key="6">
    <source>
        <dbReference type="ARBA" id="ARBA00023136"/>
    </source>
</evidence>
<evidence type="ECO:0000256" key="5">
    <source>
        <dbReference type="ARBA" id="ARBA00022989"/>
    </source>
</evidence>
<keyword evidence="5 7" id="KW-1133">Transmembrane helix</keyword>
<evidence type="ECO:0000256" key="2">
    <source>
        <dbReference type="ARBA" id="ARBA00022448"/>
    </source>
</evidence>
<dbReference type="EMBL" id="SWMS01000036">
    <property type="protein sequence ID" value="TKG60495.1"/>
    <property type="molecule type" value="Genomic_DNA"/>
</dbReference>
<keyword evidence="2 7" id="KW-0813">Transport</keyword>
<dbReference type="RefSeq" id="WP_137097228.1">
    <property type="nucleotide sequence ID" value="NZ_SWMS01000036.1"/>
</dbReference>
<organism evidence="9 10">
    <name type="scientific">Prauserella endophytica</name>
    <dbReference type="NCBI Taxonomy" id="1592324"/>
    <lineage>
        <taxon>Bacteria</taxon>
        <taxon>Bacillati</taxon>
        <taxon>Actinomycetota</taxon>
        <taxon>Actinomycetes</taxon>
        <taxon>Pseudonocardiales</taxon>
        <taxon>Pseudonocardiaceae</taxon>
        <taxon>Prauserella</taxon>
        <taxon>Prauserella coralliicola group</taxon>
    </lineage>
</organism>
<evidence type="ECO:0000313" key="9">
    <source>
        <dbReference type="EMBL" id="TKG60495.1"/>
    </source>
</evidence>
<feature type="transmembrane region" description="Helical" evidence="7">
    <location>
        <begin position="121"/>
        <end position="138"/>
    </location>
</feature>
<dbReference type="SUPFAM" id="SSF161098">
    <property type="entry name" value="MetI-like"/>
    <property type="match status" value="1"/>
</dbReference>
<dbReference type="PANTHER" id="PTHR30151">
    <property type="entry name" value="ALKANE SULFONATE ABC TRANSPORTER-RELATED, MEMBRANE SUBUNIT"/>
    <property type="match status" value="1"/>
</dbReference>
<keyword evidence="3" id="KW-1003">Cell membrane</keyword>
<evidence type="ECO:0000256" key="7">
    <source>
        <dbReference type="RuleBase" id="RU363032"/>
    </source>
</evidence>
<protein>
    <submittedName>
        <fullName evidence="9">ABC transporter permease</fullName>
    </submittedName>
</protein>
<dbReference type="InterPro" id="IPR035906">
    <property type="entry name" value="MetI-like_sf"/>
</dbReference>
<feature type="transmembrane region" description="Helical" evidence="7">
    <location>
        <begin position="87"/>
        <end position="109"/>
    </location>
</feature>